<comment type="pathway">
    <text evidence="2 14">Glycan biosynthesis; trehalose biosynthesis.</text>
</comment>
<comment type="similarity">
    <text evidence="3 14">Belongs to the glycosyl hydrolase 13 family.</text>
</comment>
<evidence type="ECO:0000256" key="8">
    <source>
        <dbReference type="ARBA" id="ARBA00023277"/>
    </source>
</evidence>
<organism evidence="17 18">
    <name type="scientific">Azospirillum rugosum</name>
    <dbReference type="NCBI Taxonomy" id="416170"/>
    <lineage>
        <taxon>Bacteria</taxon>
        <taxon>Pseudomonadati</taxon>
        <taxon>Pseudomonadota</taxon>
        <taxon>Alphaproteobacteria</taxon>
        <taxon>Rhodospirillales</taxon>
        <taxon>Azospirillaceae</taxon>
        <taxon>Azospirillum</taxon>
    </lineage>
</organism>
<keyword evidence="6" id="KW-0963">Cytoplasm</keyword>
<dbReference type="Pfam" id="PF02922">
    <property type="entry name" value="CBM_48"/>
    <property type="match status" value="1"/>
</dbReference>
<evidence type="ECO:0000313" key="17">
    <source>
        <dbReference type="EMBL" id="MBP2294880.1"/>
    </source>
</evidence>
<dbReference type="InterPro" id="IPR012768">
    <property type="entry name" value="Trehalose_TreZ"/>
</dbReference>
<evidence type="ECO:0000256" key="6">
    <source>
        <dbReference type="ARBA" id="ARBA00022490"/>
    </source>
</evidence>
<accession>A0ABS4SU18</accession>
<dbReference type="InterPro" id="IPR004193">
    <property type="entry name" value="Glyco_hydro_13_N"/>
</dbReference>
<feature type="region of interest" description="Disordered" evidence="15">
    <location>
        <begin position="1"/>
        <end position="23"/>
    </location>
</feature>
<evidence type="ECO:0000256" key="2">
    <source>
        <dbReference type="ARBA" id="ARBA00005199"/>
    </source>
</evidence>
<evidence type="ECO:0000256" key="5">
    <source>
        <dbReference type="ARBA" id="ARBA00015938"/>
    </source>
</evidence>
<keyword evidence="8" id="KW-0119">Carbohydrate metabolism</keyword>
<gene>
    <name evidence="17" type="ORF">J2851_004676</name>
</gene>
<dbReference type="InterPro" id="IPR017853">
    <property type="entry name" value="GH"/>
</dbReference>
<dbReference type="InterPro" id="IPR014756">
    <property type="entry name" value="Ig_E-set"/>
</dbReference>
<name>A0ABS4SU18_9PROT</name>
<evidence type="ECO:0000256" key="7">
    <source>
        <dbReference type="ARBA" id="ARBA00022801"/>
    </source>
</evidence>
<reference evidence="17 18" key="1">
    <citation type="submission" date="2021-03" db="EMBL/GenBank/DDBJ databases">
        <title>Genomic Encyclopedia of Type Strains, Phase III (KMG-III): the genomes of soil and plant-associated and newly described type strains.</title>
        <authorList>
            <person name="Whitman W."/>
        </authorList>
    </citation>
    <scope>NUCLEOTIDE SEQUENCE [LARGE SCALE GENOMIC DNA]</scope>
    <source>
        <strain evidence="17 18">IMMIB AFH-6</strain>
    </source>
</reference>
<feature type="compositionally biased region" description="Low complexity" evidence="15">
    <location>
        <begin position="1"/>
        <end position="20"/>
    </location>
</feature>
<evidence type="ECO:0000256" key="3">
    <source>
        <dbReference type="ARBA" id="ARBA00008061"/>
    </source>
</evidence>
<feature type="domain" description="Glycosyl hydrolase family 13 catalytic" evidence="16">
    <location>
        <begin position="113"/>
        <end position="482"/>
    </location>
</feature>
<keyword evidence="7 14" id="KW-0378">Hydrolase</keyword>
<evidence type="ECO:0000313" key="18">
    <source>
        <dbReference type="Proteomes" id="UP000781958"/>
    </source>
</evidence>
<dbReference type="CDD" id="cd11325">
    <property type="entry name" value="AmyAc_GTHase"/>
    <property type="match status" value="1"/>
</dbReference>
<dbReference type="SUPFAM" id="SSF81296">
    <property type="entry name" value="E set domains"/>
    <property type="match status" value="1"/>
</dbReference>
<dbReference type="InterPro" id="IPR006047">
    <property type="entry name" value="GH13_cat_dom"/>
</dbReference>
<dbReference type="Proteomes" id="UP000781958">
    <property type="component" value="Unassembled WGS sequence"/>
</dbReference>
<dbReference type="InterPro" id="IPR013783">
    <property type="entry name" value="Ig-like_fold"/>
</dbReference>
<dbReference type="SMART" id="SM00642">
    <property type="entry name" value="Aamy"/>
    <property type="match status" value="1"/>
</dbReference>
<dbReference type="CDD" id="cd02853">
    <property type="entry name" value="E_set_MTHase_like_N"/>
    <property type="match status" value="1"/>
</dbReference>
<keyword evidence="18" id="KW-1185">Reference proteome</keyword>
<evidence type="ECO:0000256" key="9">
    <source>
        <dbReference type="ARBA" id="ARBA00023295"/>
    </source>
</evidence>
<keyword evidence="9 14" id="KW-0326">Glycosidase</keyword>
<comment type="caution">
    <text evidence="17">The sequence shown here is derived from an EMBL/GenBank/DDBJ whole genome shotgun (WGS) entry which is preliminary data.</text>
</comment>
<evidence type="ECO:0000256" key="1">
    <source>
        <dbReference type="ARBA" id="ARBA00004496"/>
    </source>
</evidence>
<evidence type="ECO:0000256" key="11">
    <source>
        <dbReference type="ARBA" id="ARBA00033284"/>
    </source>
</evidence>
<proteinExistence type="inferred from homology"/>
<evidence type="ECO:0000256" key="12">
    <source>
        <dbReference type="ARBA" id="ARBA00034013"/>
    </source>
</evidence>
<dbReference type="PANTHER" id="PTHR43651">
    <property type="entry name" value="1,4-ALPHA-GLUCAN-BRANCHING ENZYME"/>
    <property type="match status" value="1"/>
</dbReference>
<dbReference type="Pfam" id="PF11941">
    <property type="entry name" value="DUF3459"/>
    <property type="match status" value="1"/>
</dbReference>
<evidence type="ECO:0000256" key="10">
    <source>
        <dbReference type="ARBA" id="ARBA00032057"/>
    </source>
</evidence>
<dbReference type="Gene3D" id="1.10.10.760">
    <property type="entry name" value="E-set domains of sugar-utilizing enzymes"/>
    <property type="match status" value="1"/>
</dbReference>
<evidence type="ECO:0000256" key="4">
    <source>
        <dbReference type="ARBA" id="ARBA00012268"/>
    </source>
</evidence>
<feature type="region of interest" description="Disordered" evidence="15">
    <location>
        <begin position="638"/>
        <end position="658"/>
    </location>
</feature>
<dbReference type="Gene3D" id="3.20.20.80">
    <property type="entry name" value="Glycosidases"/>
    <property type="match status" value="1"/>
</dbReference>
<dbReference type="Pfam" id="PF00128">
    <property type="entry name" value="Alpha-amylase"/>
    <property type="match status" value="1"/>
</dbReference>
<dbReference type="EC" id="3.2.1.141" evidence="4 13"/>
<feature type="compositionally biased region" description="Basic and acidic residues" evidence="15">
    <location>
        <begin position="642"/>
        <end position="658"/>
    </location>
</feature>
<dbReference type="NCBIfam" id="TIGR02402">
    <property type="entry name" value="trehalose_TreZ"/>
    <property type="match status" value="1"/>
</dbReference>
<dbReference type="InterPro" id="IPR044901">
    <property type="entry name" value="Trehalose_TreZ_E-set_sf"/>
</dbReference>
<dbReference type="RefSeq" id="WP_211114420.1">
    <property type="nucleotide sequence ID" value="NZ_JAGINP010000018.1"/>
</dbReference>
<dbReference type="SUPFAM" id="SSF51445">
    <property type="entry name" value="(Trans)glycosidases"/>
    <property type="match status" value="1"/>
</dbReference>
<dbReference type="GO" id="GO:0033942">
    <property type="term" value="F:4-alpha-D-(1-&gt;4)-alpha-D-glucanotrehalose trehalohydrolase activity"/>
    <property type="evidence" value="ECO:0007669"/>
    <property type="project" value="UniProtKB-EC"/>
</dbReference>
<dbReference type="InterPro" id="IPR022567">
    <property type="entry name" value="DUF3459"/>
</dbReference>
<protein>
    <recommendedName>
        <fullName evidence="5 13">Malto-oligosyltrehalose trehalohydrolase</fullName>
        <shortName evidence="14">MTHase</shortName>
        <ecNumber evidence="4 13">3.2.1.141</ecNumber>
    </recommendedName>
    <alternativeName>
        <fullName evidence="11 14">4-alpha-D-((1-&gt;4)-alpha-D-glucano)trehalose trehalohydrolase</fullName>
    </alternativeName>
    <alternativeName>
        <fullName evidence="10 14">Maltooligosyl trehalose trehalohydrolase</fullName>
    </alternativeName>
</protein>
<sequence>MSPDSHALASPLSLSGPAASRRQPMGVEVLPGDRVHARVWAPKCRRVAMVIEPAQDGEGRSVELKAESDGYFSAMVEGVPVGSLYNFRLDGGEKLYPDPASRFQPDGPHGPSQVVDPGRFAWTDGDWKGRPIKGQVVYEMHIGTFTPEGTWEAAVRELPHLADLGVTVLELMPVAEFAGRFGWGYDGVDLFAPTRLYGDPDGMRRFVDRAHALGLAVILDVVYNHLGPSGNYLTCFSDSWFTDKYDNEWGDAINFDGPGSGPVREFFRGNAAFWVDEYHLDGLRLDATQQIFDGSSPHILQEISQAVRDAAGGRDTILIGENEPQHATMVRPVTEGGFGLDAIWNDDFHHSAMVALTGRNEAYYTDYKGTPQEFVSAMKHGFLYQGQWYRWQGKRRGMPAFGLARPAFVTFIQNHDQIANSGKGLRAHALTSPGRYKAMTALMLLGPGTPMLFQGQEFAASAPFYYFADHEPWLAEKVEEGRAEFLSQFPSLATPEMRGCLKKPHDEATFHRSKLDHGERETHAETWNLHRDLLRLRREDPVFAAQRVGGLDGAVLAEEAFVLRFFGEEDGDDRLLLVNLGRDLTLRVVPEPLLAPPLGKDWAPLWSSEATRYGGCGTAPVDAGEEWHIPGHAAVVLVPGDPKPKNPDTRETEQETHG</sequence>
<dbReference type="EMBL" id="JAGINP010000018">
    <property type="protein sequence ID" value="MBP2294880.1"/>
    <property type="molecule type" value="Genomic_DNA"/>
</dbReference>
<dbReference type="Gene3D" id="2.60.40.10">
    <property type="entry name" value="Immunoglobulins"/>
    <property type="match status" value="1"/>
</dbReference>
<evidence type="ECO:0000256" key="13">
    <source>
        <dbReference type="NCBIfam" id="TIGR02402"/>
    </source>
</evidence>
<comment type="catalytic activity">
    <reaction evidence="12 14">
        <text>hydrolysis of (1-&gt;4)-alpha-D-glucosidic linkage in 4-alpha-D-[(1-&gt;4)-alpha-D-glucanosyl]n trehalose to yield trehalose and (1-&gt;4)-alpha-D-glucan.</text>
        <dbReference type="EC" id="3.2.1.141"/>
    </reaction>
</comment>
<dbReference type="PIRSF" id="PIRSF006337">
    <property type="entry name" value="Trehalose_TreZ"/>
    <property type="match status" value="1"/>
</dbReference>
<comment type="subcellular location">
    <subcellularLocation>
        <location evidence="1">Cytoplasm</location>
    </subcellularLocation>
</comment>
<evidence type="ECO:0000259" key="16">
    <source>
        <dbReference type="SMART" id="SM00642"/>
    </source>
</evidence>
<dbReference type="PANTHER" id="PTHR43651:SF11">
    <property type="entry name" value="MALTO-OLIGOSYLTREHALOSE TREHALOHYDROLASE"/>
    <property type="match status" value="1"/>
</dbReference>
<evidence type="ECO:0000256" key="15">
    <source>
        <dbReference type="SAM" id="MobiDB-lite"/>
    </source>
</evidence>
<evidence type="ECO:0000256" key="14">
    <source>
        <dbReference type="PIRNR" id="PIRNR006337"/>
    </source>
</evidence>